<accession>A0A2C7ATR6</accession>
<dbReference type="Gene3D" id="3.40.50.720">
    <property type="entry name" value="NAD(P)-binding Rossmann-like Domain"/>
    <property type="match status" value="1"/>
</dbReference>
<dbReference type="InterPro" id="IPR036291">
    <property type="entry name" value="NAD(P)-bd_dom_sf"/>
</dbReference>
<reference evidence="6 7" key="2">
    <citation type="submission" date="2016-09" db="EMBL/GenBank/DDBJ databases">
        <authorList>
            <person name="Laine KS P."/>
        </authorList>
    </citation>
    <scope>NUCLEOTIDE SEQUENCE [LARGE SCALE GENOMIC DNA]</scope>
    <source>
        <strain evidence="6">PFRJS-23</strain>
    </source>
</reference>
<comment type="similarity">
    <text evidence="1">Belongs to the Gfo/Idh/MocA family.</text>
</comment>
<keyword evidence="2" id="KW-0560">Oxidoreductase</keyword>
<dbReference type="Gene3D" id="3.30.360.10">
    <property type="entry name" value="Dihydrodipicolinate Reductase, domain 2"/>
    <property type="match status" value="1"/>
</dbReference>
<dbReference type="InterPro" id="IPR000683">
    <property type="entry name" value="Gfo/Idh/MocA-like_OxRdtase_N"/>
</dbReference>
<reference evidence="5" key="1">
    <citation type="submission" date="2016-05" db="EMBL/GenBank/DDBJ databases">
        <authorList>
            <person name="Lavstsen T."/>
            <person name="Jespersen J.S."/>
        </authorList>
    </citation>
    <scope>NUCLEOTIDE SEQUENCE</scope>
    <source>
        <strain evidence="5">PFRJS10</strain>
    </source>
</reference>
<sequence>MTLRIGLVGAGFIGSLHARNLFASPRFDLAVVAEPNADHARAVEELTGATIVPDWRTLVDDDSLDAVLIASPAEDHPEQVGAFARAGKHVYCEKPLGLTLEAADAAVAAVQEAGTLLQMGFNRRLDPNMAALHANVADGRVGDPLIVNIISRDPGLPDASYQRGPGKMFMDTSIHDFDTARFLAGSEIVEVSAFSAALVDELARDAGDADTCLITLRFANGALGVIDNSRLATYGYDQRAEVLGTLGLASMGNVPSTTTTVADGAGYLTPPLPDFFPERYAESYRIGLDVFADAIEKGSPVASDGHDARQALAAAFAAEQSRRKQRAIPLNQ</sequence>
<feature type="domain" description="Gfo/Idh/MocA-like oxidoreductase N-terminal" evidence="3">
    <location>
        <begin position="3"/>
        <end position="121"/>
    </location>
</feature>
<protein>
    <submittedName>
        <fullName evidence="5">Inositol 2-dehydrogenase IdhA</fullName>
    </submittedName>
</protein>
<dbReference type="PANTHER" id="PTHR42840:SF3">
    <property type="entry name" value="BINDING ROSSMANN FOLD OXIDOREDUCTASE, PUTATIVE (AFU_ORTHOLOGUE AFUA_2G10240)-RELATED"/>
    <property type="match status" value="1"/>
</dbReference>
<dbReference type="Proteomes" id="UP000250080">
    <property type="component" value="Chromosome I"/>
</dbReference>
<dbReference type="EMBL" id="LT576035">
    <property type="protein sequence ID" value="SBN39686.1"/>
    <property type="molecule type" value="Genomic_DNA"/>
</dbReference>
<evidence type="ECO:0000256" key="1">
    <source>
        <dbReference type="ARBA" id="ARBA00010928"/>
    </source>
</evidence>
<dbReference type="InterPro" id="IPR055170">
    <property type="entry name" value="GFO_IDH_MocA-like_dom"/>
</dbReference>
<dbReference type="GO" id="GO:0016491">
    <property type="term" value="F:oxidoreductase activity"/>
    <property type="evidence" value="ECO:0007669"/>
    <property type="project" value="UniProtKB-KW"/>
</dbReference>
<evidence type="ECO:0000313" key="7">
    <source>
        <dbReference type="Proteomes" id="UP000250080"/>
    </source>
</evidence>
<dbReference type="SUPFAM" id="SSF55347">
    <property type="entry name" value="Glyceraldehyde-3-phosphate dehydrogenase-like, C-terminal domain"/>
    <property type="match status" value="1"/>
</dbReference>
<dbReference type="PANTHER" id="PTHR42840">
    <property type="entry name" value="NAD(P)-BINDING ROSSMANN-FOLD SUPERFAMILY PROTEIN-RELATED"/>
    <property type="match status" value="1"/>
</dbReference>
<evidence type="ECO:0000313" key="6">
    <source>
        <dbReference type="EMBL" id="SCQ74458.1"/>
    </source>
</evidence>
<organism evidence="5">
    <name type="scientific">Propionibacterium freudenreichii</name>
    <dbReference type="NCBI Taxonomy" id="1744"/>
    <lineage>
        <taxon>Bacteria</taxon>
        <taxon>Bacillati</taxon>
        <taxon>Actinomycetota</taxon>
        <taxon>Actinomycetes</taxon>
        <taxon>Propionibacteriales</taxon>
        <taxon>Propionibacteriaceae</taxon>
        <taxon>Propionibacterium</taxon>
    </lineage>
</organism>
<name>A0A2C7ATR6_9ACTN</name>
<dbReference type="AlphaFoldDB" id="A0A2C7ATR6"/>
<evidence type="ECO:0000256" key="2">
    <source>
        <dbReference type="ARBA" id="ARBA00023002"/>
    </source>
</evidence>
<evidence type="ECO:0000259" key="4">
    <source>
        <dbReference type="Pfam" id="PF22725"/>
    </source>
</evidence>
<dbReference type="RefSeq" id="WP_060762321.1">
    <property type="nucleotide sequence ID" value="NZ_CCYX01000039.1"/>
</dbReference>
<dbReference type="GO" id="GO:0000166">
    <property type="term" value="F:nucleotide binding"/>
    <property type="evidence" value="ECO:0007669"/>
    <property type="project" value="InterPro"/>
</dbReference>
<feature type="domain" description="GFO/IDH/MocA-like oxidoreductase" evidence="4">
    <location>
        <begin position="131"/>
        <end position="248"/>
    </location>
</feature>
<dbReference type="Pfam" id="PF01408">
    <property type="entry name" value="GFO_IDH_MocA"/>
    <property type="match status" value="1"/>
</dbReference>
<evidence type="ECO:0000313" key="5">
    <source>
        <dbReference type="EMBL" id="SBN39686.1"/>
    </source>
</evidence>
<proteinExistence type="inferred from homology"/>
<dbReference type="Pfam" id="PF22725">
    <property type="entry name" value="GFO_IDH_MocA_C3"/>
    <property type="match status" value="1"/>
</dbReference>
<dbReference type="EMBL" id="LT618793">
    <property type="protein sequence ID" value="SCQ74458.1"/>
    <property type="molecule type" value="Genomic_DNA"/>
</dbReference>
<gene>
    <name evidence="5" type="ORF">PFR_JS10_2043</name>
    <name evidence="6" type="ORF">PFR_JS23_186</name>
</gene>
<evidence type="ECO:0000259" key="3">
    <source>
        <dbReference type="Pfam" id="PF01408"/>
    </source>
</evidence>
<dbReference type="SUPFAM" id="SSF51735">
    <property type="entry name" value="NAD(P)-binding Rossmann-fold domains"/>
    <property type="match status" value="1"/>
</dbReference>